<evidence type="ECO:0000313" key="2">
    <source>
        <dbReference type="EMBL" id="JAD27059.1"/>
    </source>
</evidence>
<keyword evidence="1" id="KW-0812">Transmembrane</keyword>
<name>A0A0A8YKA6_ARUDO</name>
<dbReference type="EMBL" id="GBRH01270836">
    <property type="protein sequence ID" value="JAD27059.1"/>
    <property type="molecule type" value="Transcribed_RNA"/>
</dbReference>
<evidence type="ECO:0000256" key="1">
    <source>
        <dbReference type="SAM" id="Phobius"/>
    </source>
</evidence>
<reference evidence="2" key="2">
    <citation type="journal article" date="2015" name="Data Brief">
        <title>Shoot transcriptome of the giant reed, Arundo donax.</title>
        <authorList>
            <person name="Barrero R.A."/>
            <person name="Guerrero F.D."/>
            <person name="Moolhuijzen P."/>
            <person name="Goolsby J.A."/>
            <person name="Tidwell J."/>
            <person name="Bellgard S.E."/>
            <person name="Bellgard M.I."/>
        </authorList>
    </citation>
    <scope>NUCLEOTIDE SEQUENCE</scope>
    <source>
        <tissue evidence="2">Shoot tissue taken approximately 20 cm above the soil surface</tissue>
    </source>
</reference>
<protein>
    <submittedName>
        <fullName evidence="2">Uncharacterized protein</fullName>
    </submittedName>
</protein>
<accession>A0A0A8YKA6</accession>
<organism evidence="2">
    <name type="scientific">Arundo donax</name>
    <name type="common">Giant reed</name>
    <name type="synonym">Donax arundinaceus</name>
    <dbReference type="NCBI Taxonomy" id="35708"/>
    <lineage>
        <taxon>Eukaryota</taxon>
        <taxon>Viridiplantae</taxon>
        <taxon>Streptophyta</taxon>
        <taxon>Embryophyta</taxon>
        <taxon>Tracheophyta</taxon>
        <taxon>Spermatophyta</taxon>
        <taxon>Magnoliopsida</taxon>
        <taxon>Liliopsida</taxon>
        <taxon>Poales</taxon>
        <taxon>Poaceae</taxon>
        <taxon>PACMAD clade</taxon>
        <taxon>Arundinoideae</taxon>
        <taxon>Arundineae</taxon>
        <taxon>Arundo</taxon>
    </lineage>
</organism>
<feature type="transmembrane region" description="Helical" evidence="1">
    <location>
        <begin position="5"/>
        <end position="23"/>
    </location>
</feature>
<keyword evidence="1" id="KW-1133">Transmembrane helix</keyword>
<reference evidence="2" key="1">
    <citation type="submission" date="2014-09" db="EMBL/GenBank/DDBJ databases">
        <authorList>
            <person name="Magalhaes I.L.F."/>
            <person name="Oliveira U."/>
            <person name="Santos F.R."/>
            <person name="Vidigal T.H.D.A."/>
            <person name="Brescovit A.D."/>
            <person name="Santos A.J."/>
        </authorList>
    </citation>
    <scope>NUCLEOTIDE SEQUENCE</scope>
    <source>
        <tissue evidence="2">Shoot tissue taken approximately 20 cm above the soil surface</tissue>
    </source>
</reference>
<sequence length="26" mass="3170">MTGLLLYFCLVELLIFGYSRFYLAHW</sequence>
<dbReference type="AlphaFoldDB" id="A0A0A8YKA6"/>
<keyword evidence="1" id="KW-0472">Membrane</keyword>
<proteinExistence type="predicted"/>